<evidence type="ECO:0000259" key="6">
    <source>
        <dbReference type="PROSITE" id="PS50075"/>
    </source>
</evidence>
<comment type="cofactor">
    <cofactor evidence="1">
        <name>pantetheine 4'-phosphate</name>
        <dbReference type="ChEBI" id="CHEBI:47942"/>
    </cofactor>
</comment>
<keyword evidence="8" id="KW-1185">Reference proteome</keyword>
<dbReference type="Gene3D" id="3.30.300.30">
    <property type="match status" value="2"/>
</dbReference>
<dbReference type="STRING" id="1157490.EL26_07505"/>
<dbReference type="GO" id="GO:0008610">
    <property type="term" value="P:lipid biosynthetic process"/>
    <property type="evidence" value="ECO:0007669"/>
    <property type="project" value="UniProtKB-ARBA"/>
</dbReference>
<dbReference type="SMART" id="SM00823">
    <property type="entry name" value="PKS_PP"/>
    <property type="match status" value="2"/>
</dbReference>
<evidence type="ECO:0000256" key="2">
    <source>
        <dbReference type="ARBA" id="ARBA00006432"/>
    </source>
</evidence>
<dbReference type="InterPro" id="IPR036736">
    <property type="entry name" value="ACP-like_sf"/>
</dbReference>
<dbReference type="InterPro" id="IPR000873">
    <property type="entry name" value="AMP-dep_synth/lig_dom"/>
</dbReference>
<dbReference type="InterPro" id="IPR020806">
    <property type="entry name" value="PKS_PP-bd"/>
</dbReference>
<dbReference type="InterPro" id="IPR023213">
    <property type="entry name" value="CAT-like_dom_sf"/>
</dbReference>
<dbReference type="InterPro" id="IPR020845">
    <property type="entry name" value="AMP-binding_CS"/>
</dbReference>
<dbReference type="InterPro" id="IPR006162">
    <property type="entry name" value="Ppantetheine_attach_site"/>
</dbReference>
<dbReference type="GO" id="GO:0044550">
    <property type="term" value="P:secondary metabolite biosynthetic process"/>
    <property type="evidence" value="ECO:0007669"/>
    <property type="project" value="UniProtKB-ARBA"/>
</dbReference>
<evidence type="ECO:0000256" key="4">
    <source>
        <dbReference type="ARBA" id="ARBA00022553"/>
    </source>
</evidence>
<dbReference type="GO" id="GO:0031177">
    <property type="term" value="F:phosphopantetheine binding"/>
    <property type="evidence" value="ECO:0007669"/>
    <property type="project" value="InterPro"/>
</dbReference>
<dbReference type="FunFam" id="2.30.38.10:FF:000001">
    <property type="entry name" value="Non-ribosomal peptide synthetase PvdI"/>
    <property type="match status" value="1"/>
</dbReference>
<dbReference type="SUPFAM" id="SSF52777">
    <property type="entry name" value="CoA-dependent acyltransferases"/>
    <property type="match status" value="4"/>
</dbReference>
<protein>
    <recommendedName>
        <fullName evidence="6">Carrier domain-containing protein</fullName>
    </recommendedName>
</protein>
<evidence type="ECO:0000313" key="8">
    <source>
        <dbReference type="Proteomes" id="UP000027931"/>
    </source>
</evidence>
<dbReference type="SUPFAM" id="SSF56801">
    <property type="entry name" value="Acetyl-CoA synthetase-like"/>
    <property type="match status" value="2"/>
</dbReference>
<dbReference type="Pfam" id="PF00975">
    <property type="entry name" value="Thioesterase"/>
    <property type="match status" value="1"/>
</dbReference>
<dbReference type="Gene3D" id="3.40.50.12780">
    <property type="entry name" value="N-terminal domain of ligase-like"/>
    <property type="match status" value="1"/>
</dbReference>
<gene>
    <name evidence="7" type="ORF">EL26_07505</name>
</gene>
<dbReference type="GO" id="GO:0043041">
    <property type="term" value="P:amino acid activation for nonribosomal peptide biosynthetic process"/>
    <property type="evidence" value="ECO:0007669"/>
    <property type="project" value="TreeGrafter"/>
</dbReference>
<comment type="caution">
    <text evidence="7">The sequence shown here is derived from an EMBL/GenBank/DDBJ whole genome shotgun (WGS) entry which is preliminary data.</text>
</comment>
<evidence type="ECO:0000256" key="5">
    <source>
        <dbReference type="ARBA" id="ARBA00023194"/>
    </source>
</evidence>
<dbReference type="Pfam" id="PF00501">
    <property type="entry name" value="AMP-binding"/>
    <property type="match status" value="2"/>
</dbReference>
<dbReference type="InterPro" id="IPR029058">
    <property type="entry name" value="AB_hydrolase_fold"/>
</dbReference>
<name>A0A074LPE3_9BACL</name>
<dbReference type="FunFam" id="3.40.50.980:FF:000001">
    <property type="entry name" value="Non-ribosomal peptide synthetase"/>
    <property type="match status" value="2"/>
</dbReference>
<evidence type="ECO:0000313" key="7">
    <source>
        <dbReference type="EMBL" id="KEO84021.1"/>
    </source>
</evidence>
<dbReference type="Gene3D" id="2.30.38.10">
    <property type="entry name" value="Luciferase, Domain 3"/>
    <property type="match status" value="1"/>
</dbReference>
<dbReference type="Gene3D" id="3.30.559.10">
    <property type="entry name" value="Chloramphenicol acetyltransferase-like domain"/>
    <property type="match status" value="2"/>
</dbReference>
<dbReference type="NCBIfam" id="NF003417">
    <property type="entry name" value="PRK04813.1"/>
    <property type="match status" value="2"/>
</dbReference>
<dbReference type="PANTHER" id="PTHR45527:SF1">
    <property type="entry name" value="FATTY ACID SYNTHASE"/>
    <property type="match status" value="1"/>
</dbReference>
<dbReference type="InterPro" id="IPR010071">
    <property type="entry name" value="AA_adenyl_dom"/>
</dbReference>
<dbReference type="FunFam" id="1.10.1200.10:FF:000005">
    <property type="entry name" value="Nonribosomal peptide synthetase 1"/>
    <property type="match status" value="1"/>
</dbReference>
<dbReference type="eggNOG" id="COG1020">
    <property type="taxonomic scope" value="Bacteria"/>
</dbReference>
<dbReference type="GO" id="GO:0003824">
    <property type="term" value="F:catalytic activity"/>
    <property type="evidence" value="ECO:0007669"/>
    <property type="project" value="InterPro"/>
</dbReference>
<dbReference type="PROSITE" id="PS50075">
    <property type="entry name" value="CARRIER"/>
    <property type="match status" value="2"/>
</dbReference>
<dbReference type="FunFam" id="3.40.50.12780:FF:000012">
    <property type="entry name" value="Non-ribosomal peptide synthetase"/>
    <property type="match status" value="1"/>
</dbReference>
<dbReference type="FunFam" id="3.30.559.10:FF:000012">
    <property type="entry name" value="Non-ribosomal peptide synthetase"/>
    <property type="match status" value="1"/>
</dbReference>
<dbReference type="RefSeq" id="WP_038086077.1">
    <property type="nucleotide sequence ID" value="NZ_JMIR01000007.1"/>
</dbReference>
<feature type="domain" description="Carrier" evidence="6">
    <location>
        <begin position="2032"/>
        <end position="2107"/>
    </location>
</feature>
<dbReference type="PROSITE" id="PS00455">
    <property type="entry name" value="AMP_BINDING"/>
    <property type="match status" value="2"/>
</dbReference>
<dbReference type="InterPro" id="IPR001031">
    <property type="entry name" value="Thioesterase"/>
</dbReference>
<dbReference type="CDD" id="cd05930">
    <property type="entry name" value="A_NRPS"/>
    <property type="match status" value="2"/>
</dbReference>
<evidence type="ECO:0000256" key="1">
    <source>
        <dbReference type="ARBA" id="ARBA00001957"/>
    </source>
</evidence>
<dbReference type="InterPro" id="IPR042099">
    <property type="entry name" value="ANL_N_sf"/>
</dbReference>
<dbReference type="SUPFAM" id="SSF47336">
    <property type="entry name" value="ACP-like"/>
    <property type="match status" value="2"/>
</dbReference>
<proteinExistence type="inferred from homology"/>
<dbReference type="PROSITE" id="PS00012">
    <property type="entry name" value="PHOSPHOPANTETHEINE"/>
    <property type="match status" value="2"/>
</dbReference>
<dbReference type="CDD" id="cd19531">
    <property type="entry name" value="LCL_NRPS-like"/>
    <property type="match status" value="1"/>
</dbReference>
<sequence length="2396" mass="268168">MNYLSKENMLEVIELSRLQESLLSGSDTQDLARLPLHLNAYELEGTIDPAVMEEALNAVISSYPELRSVFRPLKNRVVQACLKQRPVELQVFDGASSTEEVAASHLEPLDIGTGPLLRAALLLHSDTRATLLVTHHALILDPESKALLVGEWMAQYESLLRTNARTPAQSRPRYSDYVKWLTRQDWMPAKEFWRAQAGELMPSMALSTLRQSVDAGPFVQADQELDMELSAALRKAAQNAQVSEKALAAAAWSLLVALYSGEERVTFGLRASGRVPELEASGRGLGPYSNRLPLGVGTAGEQSVQEFLQTVDEKLRRVEASAFLPEAEVRADAAVAEGVMLYDTALSFADLEERTRQGFSWSESFAQSTVPEPPLQVGVQAGEQWKVVWSYARNTLSLQTILRLQSQWRTLLQSLAAADMSAKLGDLTLVSEQERAQLAGFNVSAQPDPDLSLLAHQVIESQVLRTPDRVAVRCQDQALTYAQLNAEANRLAWRLRRSGFGRDDVAALFAERDISMLIGILGVLKAGGAYVPLDTANPVARNRTVVENSRAKVVLTQTPFVGEAAQLAEGLDTEVVNLSDVEARSGESAENPTFQNEPADLANVFYTSGSTGLPKGAMVEHIGMLNHLYAKINLVGLDETGVVAQTASHCFDISVWQFLAPLMVGGVTVIYPNSVSTDPDALLPAVQRDGVTELELVPAMMEMMWRSAEETDGVPLSLLRHLIATGEGLPAELSNRWRRKFPNVCLINAYGASETSDDFTHEVIRELVSEDRPYVSLGTVIPHHSVYVLDRFLRQVPVGCLGEICVTGIGVGRGYLHDPERTAKAFLRNPFDDGRGPRLYRTGDLGYFLPDGKLMYVSRVDFQVKVRGHRIELGEIEAALRKHEQVDQCVAIVRKDESGQNRLLAYVVTSQPTEASVLRDHLRQWVPEYMIPEAVLLLEKMPLNQNGKIDRKALPEPNGLTGAQEIVAPRSPVETALVQIWQDVLQVPELGIDQNFFELGGHSLKTIQVRARIKKRLGVDLPLHQLFESPTVRELALLVGDAAVQEAESMTIPKLPAAERYPMSHAQQRLFFLQSLNPEDITYNMPSLLELEGELNHAALVRAFEQVIARHDVLRATYEMEGEAFFQRVHPPAPLECPLVDLSGSSEDEQEAIVWKHFHEESQKPFDLTAGPLVRLMVFRLGPSRHRMLFVLHHIMIDFWSFGVLTRELQALYAAACAGEPAALPPLPLQYTDYASWQNQRLHDGTLLQAEQYWLETLGTDLPELDLPTDHVRPSVMTAAGDQVRITLDTRLTSKLQALTTQGDATLFMVLLAGVSLLLSRLSGQRDLVIGTPEAGRNLLEVEGLIGLFANTLPLRIRLAQGHSFFELLEIVKASALQAYEHHEYPFDQMVELINPVRDMSRTPIFSVLFQVFRAGEERFQETTAGLRMRPVDLEVTAVKQDLQVEFVELPDTLECRLTYRTDLFEKTTIERWLQHLVNLLEQIADQPDAAVDKLSLLREAEKRHMIHEFNKTDVELRKELVAYELVEEQVDRTPDAIALIGEHETLTYREFDARVNSLAHYLRAQGAGPEVRVGMYLERSVEMVITVHAILKAGGVYVPLDINHPSERLYSVLEGASLALVVTTERLQGVFAESNVGLVVLDSAQHRWMEMPSSRPERVVEPNHLVYMFHTSGSTGVPKGVMNEHFAFCTMLQWLYEAFPLTDQDRVLFKTHHTFDVSTWELFLPLLRGAALVVARHDGHRDPEYLTQVVQEQQITWICFVPSALQIQLEQEDFKLCDSLKTVVTIGENLTAQVQERFYQTFATAELHNLYGPTEASVHATAWLCQRGDTRRYVPIGDPISNAKIYILDENREPAPFGLVGELFIGGDIVGRGYNNLEELTAQRFVQDPFASKPGARMYQTGDLVRRHPDGTIEYVTRADNQVKLRGFRIELGEIESALLNHPDVQQVSVLVRKEDGFESLAAYVVLEPDRPQETQPLRDWLSSKLPEYMVPSYFVLLPELPLNAIQKLDRKALLAIPLENHSVSAQQYAAPRSAAERELVRIFENVLRVEPVGVHHDFFELGGNSMRVLGVLGAMQQVFQVKFSVAGVYQRPTVAKLAEWVEETLQANTSRPQELLRDGALLIQQGTGTRPPLFFVHGQGGGISSFFPLAKALGPEETVYGLQGFGYESGVAPYDSMTEIAKRYVEEIRRLQPEGPYRIYGWSFGGTVAFEMARCLEQQGQRIEILGLFDAIPMDQPGDLRERRAWTEMDVLRFTLVDLGLDTSVLDERDEEQAFDYVTEQMVLAGRFPAGASKESIRAQVQIMAAHGTASRFYRYEGPVRTDLHLFRVSEMTAHAHPLVEPEDWAPRTDGSVYVYPVLGDHNSMLDVQYLSVLVERMREADRQARSRYLQEKA</sequence>
<dbReference type="Gene3D" id="1.10.1200.10">
    <property type="entry name" value="ACP-like"/>
    <property type="match status" value="2"/>
</dbReference>
<dbReference type="Gene3D" id="3.40.50.1820">
    <property type="entry name" value="alpha/beta hydrolase"/>
    <property type="match status" value="1"/>
</dbReference>
<dbReference type="SUPFAM" id="SSF53474">
    <property type="entry name" value="alpha/beta-Hydrolases"/>
    <property type="match status" value="1"/>
</dbReference>
<dbReference type="InterPro" id="IPR025110">
    <property type="entry name" value="AMP-bd_C"/>
</dbReference>
<keyword evidence="3" id="KW-0596">Phosphopantetheine</keyword>
<dbReference type="Pfam" id="PF00668">
    <property type="entry name" value="Condensation"/>
    <property type="match status" value="2"/>
</dbReference>
<dbReference type="InterPro" id="IPR009081">
    <property type="entry name" value="PP-bd_ACP"/>
</dbReference>
<dbReference type="EMBL" id="JMIR01000007">
    <property type="protein sequence ID" value="KEO84021.1"/>
    <property type="molecule type" value="Genomic_DNA"/>
</dbReference>
<dbReference type="NCBIfam" id="TIGR01733">
    <property type="entry name" value="AA-adenyl-dom"/>
    <property type="match status" value="2"/>
</dbReference>
<organism evidence="7 8">
    <name type="scientific">Tumebacillus flagellatus</name>
    <dbReference type="NCBI Taxonomy" id="1157490"/>
    <lineage>
        <taxon>Bacteria</taxon>
        <taxon>Bacillati</taxon>
        <taxon>Bacillota</taxon>
        <taxon>Bacilli</taxon>
        <taxon>Bacillales</taxon>
        <taxon>Alicyclobacillaceae</taxon>
        <taxon>Tumebacillus</taxon>
    </lineage>
</organism>
<keyword evidence="5" id="KW-0045">Antibiotic biosynthesis</keyword>
<dbReference type="PANTHER" id="PTHR45527">
    <property type="entry name" value="NONRIBOSOMAL PEPTIDE SYNTHETASE"/>
    <property type="match status" value="1"/>
</dbReference>
<dbReference type="Pfam" id="PF13193">
    <property type="entry name" value="AMP-binding_C"/>
    <property type="match status" value="2"/>
</dbReference>
<dbReference type="InterPro" id="IPR045851">
    <property type="entry name" value="AMP-bd_C_sf"/>
</dbReference>
<dbReference type="Gene3D" id="3.30.559.30">
    <property type="entry name" value="Nonribosomal peptide synthetase, condensation domain"/>
    <property type="match status" value="2"/>
</dbReference>
<comment type="similarity">
    <text evidence="2">Belongs to the ATP-dependent AMP-binding enzyme family.</text>
</comment>
<dbReference type="Gene3D" id="3.40.50.980">
    <property type="match status" value="2"/>
</dbReference>
<evidence type="ECO:0000256" key="3">
    <source>
        <dbReference type="ARBA" id="ARBA00022450"/>
    </source>
</evidence>
<dbReference type="GO" id="GO:0017000">
    <property type="term" value="P:antibiotic biosynthetic process"/>
    <property type="evidence" value="ECO:0007669"/>
    <property type="project" value="UniProtKB-KW"/>
</dbReference>
<dbReference type="Proteomes" id="UP000027931">
    <property type="component" value="Unassembled WGS sequence"/>
</dbReference>
<dbReference type="OrthoDB" id="9765680at2"/>
<dbReference type="InterPro" id="IPR001242">
    <property type="entry name" value="Condensation_dom"/>
</dbReference>
<accession>A0A074LPE3</accession>
<dbReference type="Pfam" id="PF00550">
    <property type="entry name" value="PP-binding"/>
    <property type="match status" value="2"/>
</dbReference>
<dbReference type="GO" id="GO:0005829">
    <property type="term" value="C:cytosol"/>
    <property type="evidence" value="ECO:0007669"/>
    <property type="project" value="TreeGrafter"/>
</dbReference>
<reference evidence="7 8" key="1">
    <citation type="journal article" date="2013" name="Int. J. Syst. Evol. Microbiol.">
        <title>Tumebacillus flagellatus sp. nov., an alpha-amylase/pullulanase-producing bacterium isolated from cassava wastewater.</title>
        <authorList>
            <person name="Wang Q."/>
            <person name="Xie N."/>
            <person name="Qin Y."/>
            <person name="Shen N."/>
            <person name="Zhu J."/>
            <person name="Mi H."/>
            <person name="Huang R."/>
        </authorList>
    </citation>
    <scope>NUCLEOTIDE SEQUENCE [LARGE SCALE GENOMIC DNA]</scope>
    <source>
        <strain evidence="7 8">GST4</strain>
    </source>
</reference>
<feature type="domain" description="Carrier" evidence="6">
    <location>
        <begin position="968"/>
        <end position="1043"/>
    </location>
</feature>
<keyword evidence="4" id="KW-0597">Phosphoprotein</keyword>
<dbReference type="FunFam" id="3.30.300.30:FF:000010">
    <property type="entry name" value="Enterobactin synthetase component F"/>
    <property type="match status" value="1"/>
</dbReference>